<dbReference type="GeneID" id="107882458"/>
<dbReference type="AlphaFoldDB" id="A0A8R2D1H3"/>
<accession>A0A8R2D1H3</accession>
<reference evidence="2" key="1">
    <citation type="submission" date="2010-06" db="EMBL/GenBank/DDBJ databases">
        <authorList>
            <person name="Jiang H."/>
            <person name="Abraham K."/>
            <person name="Ali S."/>
            <person name="Alsbrooks S.L."/>
            <person name="Anim B.N."/>
            <person name="Anosike U.S."/>
            <person name="Attaway T."/>
            <person name="Bandaranaike D.P."/>
            <person name="Battles P.K."/>
            <person name="Bell S.N."/>
            <person name="Bell A.V."/>
            <person name="Beltran B."/>
            <person name="Bickham C."/>
            <person name="Bustamante Y."/>
            <person name="Caleb T."/>
            <person name="Canada A."/>
            <person name="Cardenas V."/>
            <person name="Carter K."/>
            <person name="Chacko J."/>
            <person name="Chandrabose M.N."/>
            <person name="Chavez D."/>
            <person name="Chavez A."/>
            <person name="Chen L."/>
            <person name="Chu H.-S."/>
            <person name="Claassen K.J."/>
            <person name="Cockrell R."/>
            <person name="Collins M."/>
            <person name="Cooper J.A."/>
            <person name="Cree A."/>
            <person name="Curry S.M."/>
            <person name="Da Y."/>
            <person name="Dao M.D."/>
            <person name="Das B."/>
            <person name="Davila M.-L."/>
            <person name="Davy-Carroll L."/>
            <person name="Denson S."/>
            <person name="Dinh H."/>
            <person name="Ebong V.E."/>
            <person name="Edwards J.R."/>
            <person name="Egan A."/>
            <person name="El-Daye J."/>
            <person name="Escobedo L."/>
            <person name="Fernandez S."/>
            <person name="Fernando P.R."/>
            <person name="Flagg N."/>
            <person name="Forbes L.D."/>
            <person name="Fowler R.G."/>
            <person name="Fu Q."/>
            <person name="Gabisi R.A."/>
            <person name="Ganer J."/>
            <person name="Garbino Pronczuk A."/>
            <person name="Garcia R.M."/>
            <person name="Garner T."/>
            <person name="Garrett T.E."/>
            <person name="Gonzalez D.A."/>
            <person name="Hamid H."/>
            <person name="Hawkins E.S."/>
            <person name="Hirani K."/>
            <person name="Hogues M.E."/>
            <person name="Hollins B."/>
            <person name="Hsiao C.-H."/>
            <person name="Jabil R."/>
            <person name="James M.L."/>
            <person name="Jhangiani S.N."/>
            <person name="Johnson B."/>
            <person name="Johnson Q."/>
            <person name="Joshi V."/>
            <person name="Kalu J.B."/>
            <person name="Kam C."/>
            <person name="Kashfia A."/>
            <person name="Keebler J."/>
            <person name="Kisamo H."/>
            <person name="Kovar C.L."/>
            <person name="Lago L.A."/>
            <person name="Lai C.-Y."/>
            <person name="Laidlaw J."/>
            <person name="Lara F."/>
            <person name="Le T.-K."/>
            <person name="Lee S.L."/>
            <person name="Legall F.H."/>
            <person name="Lemon S.J."/>
            <person name="Lewis L.R."/>
            <person name="Li B."/>
            <person name="Liu Y."/>
            <person name="Liu Y.-S."/>
            <person name="Lopez J."/>
            <person name="Lozado R.J."/>
            <person name="Lu J."/>
            <person name="Madu R.C."/>
            <person name="Maheshwari M."/>
            <person name="Maheshwari R."/>
            <person name="Malloy K."/>
            <person name="Martinez E."/>
            <person name="Mathew T."/>
            <person name="Mercado I.C."/>
            <person name="Mercado C."/>
            <person name="Meyer B."/>
            <person name="Montgomery K."/>
            <person name="Morgan M.B."/>
            <person name="Munidasa M."/>
            <person name="Nazareth L.V."/>
            <person name="Nelson J."/>
            <person name="Ng B.M."/>
            <person name="Nguyen N.B."/>
            <person name="Nguyen P.Q."/>
            <person name="Nguyen T."/>
            <person name="Obregon M."/>
            <person name="Okwuonu G.O."/>
            <person name="Onwere C.G."/>
            <person name="Orozco G."/>
            <person name="Parra A."/>
            <person name="Patel S."/>
            <person name="Patil S."/>
            <person name="Perez A."/>
            <person name="Perez Y."/>
            <person name="Pham C."/>
            <person name="Primus E.L."/>
            <person name="Pu L.-L."/>
            <person name="Puazo M."/>
            <person name="Qin X."/>
            <person name="Quiroz J.B."/>
            <person name="Reese J."/>
            <person name="Richards S."/>
            <person name="Rives C.M."/>
            <person name="Robberts R."/>
            <person name="Ruiz S.J."/>
            <person name="Ruiz M.J."/>
            <person name="Santibanez J."/>
            <person name="Schneider B.W."/>
            <person name="Sisson I."/>
            <person name="Smith M."/>
            <person name="Sodergren E."/>
            <person name="Song X.-Z."/>
            <person name="Song B.B."/>
            <person name="Summersgill H."/>
            <person name="Thelus R."/>
            <person name="Thornton R.D."/>
            <person name="Trejos Z.Y."/>
            <person name="Usmani K."/>
            <person name="Vattathil S."/>
            <person name="Villasana D."/>
            <person name="Walker D.L."/>
            <person name="Wang S."/>
            <person name="Wang K."/>
            <person name="White C.S."/>
            <person name="Williams A.C."/>
            <person name="Williamson J."/>
            <person name="Wilson K."/>
            <person name="Woghiren I.O."/>
            <person name="Woodworth J.R."/>
            <person name="Worley K.C."/>
            <person name="Wright R.A."/>
            <person name="Wu W."/>
            <person name="Young L."/>
            <person name="Zhang L."/>
            <person name="Zhang J."/>
            <person name="Zhu Y."/>
            <person name="Muzny D.M."/>
            <person name="Weinstock G."/>
            <person name="Gibbs R.A."/>
        </authorList>
    </citation>
    <scope>NUCLEOTIDE SEQUENCE [LARGE SCALE GENOMIC DNA]</scope>
    <source>
        <strain evidence="2">LSR1</strain>
    </source>
</reference>
<evidence type="ECO:0000313" key="2">
    <source>
        <dbReference type="Proteomes" id="UP000007819"/>
    </source>
</evidence>
<name>A0A8R2D1H3_ACYPI</name>
<keyword evidence="2" id="KW-1185">Reference proteome</keyword>
<protein>
    <submittedName>
        <fullName evidence="1">Uncharacterized protein</fullName>
    </submittedName>
</protein>
<organism evidence="1 2">
    <name type="scientific">Acyrthosiphon pisum</name>
    <name type="common">Pea aphid</name>
    <dbReference type="NCBI Taxonomy" id="7029"/>
    <lineage>
        <taxon>Eukaryota</taxon>
        <taxon>Metazoa</taxon>
        <taxon>Ecdysozoa</taxon>
        <taxon>Arthropoda</taxon>
        <taxon>Hexapoda</taxon>
        <taxon>Insecta</taxon>
        <taxon>Pterygota</taxon>
        <taxon>Neoptera</taxon>
        <taxon>Paraneoptera</taxon>
        <taxon>Hemiptera</taxon>
        <taxon>Sternorrhyncha</taxon>
        <taxon>Aphidomorpha</taxon>
        <taxon>Aphidoidea</taxon>
        <taxon>Aphididae</taxon>
        <taxon>Macrosiphini</taxon>
        <taxon>Acyrthosiphon</taxon>
    </lineage>
</organism>
<reference evidence="1" key="2">
    <citation type="submission" date="2022-06" db="UniProtKB">
        <authorList>
            <consortium name="EnsemblMetazoa"/>
        </authorList>
    </citation>
    <scope>IDENTIFICATION</scope>
</reference>
<dbReference type="KEGG" id="api:107882458"/>
<proteinExistence type="predicted"/>
<sequence>MNRNPQNCTCFKIFEVHHFTHVTHIILLHFKIYTMDETKCACGKIKTSMNLTNWNRHLNACKLKNLKNSARKTKDIKSFFSPHLRGSTCPENNESVDASNVECISINDFTRSAGGSTYPENNESVDASNVECISINDFTRSAGGSTCPENNESVDASNVECISINDFTQSAGGSTCPENNESVDASNVECISINDFTRSAGGSTYPENNESVDASNVECISIHISKHIRFHSKIPCTASGTPCSYLKLEIQQKKINIKMHTFTYSIN</sequence>
<dbReference type="RefSeq" id="XP_016656294.1">
    <property type="nucleotide sequence ID" value="XM_016800805.2"/>
</dbReference>
<evidence type="ECO:0000313" key="1">
    <source>
        <dbReference type="EnsemblMetazoa" id="XP_016656294.1"/>
    </source>
</evidence>
<dbReference type="Proteomes" id="UP000007819">
    <property type="component" value="Chromosome A2"/>
</dbReference>
<dbReference type="EnsemblMetazoa" id="XM_016800805.2">
    <property type="protein sequence ID" value="XP_016656294.1"/>
    <property type="gene ID" value="LOC107882458"/>
</dbReference>